<sequence>MPLVIITVGICLVRIPRVLESAFIFKASLIWIWALMGMRIFARYILVYANFRKKAIFKSLSNFQDQFFEDVSKAK</sequence>
<name>V7I8Q2_9CLOT</name>
<reference evidence="2 3" key="1">
    <citation type="journal article" date="2014" name="Genome Announc.">
        <title>Genome Sequence of Youngiibacter fragilis, the Type Strain of the Genus Youngiibacter.</title>
        <authorList>
            <person name="Wawrik C.B."/>
            <person name="Callaghan A.V."/>
            <person name="Stamps B.W."/>
            <person name="Wawrik B."/>
        </authorList>
    </citation>
    <scope>NUCLEOTIDE SEQUENCE [LARGE SCALE GENOMIC DNA]</scope>
    <source>
        <strain evidence="2 3">232.1</strain>
    </source>
</reference>
<protein>
    <submittedName>
        <fullName evidence="2">Uncharacterized protein</fullName>
    </submittedName>
</protein>
<keyword evidence="1" id="KW-0812">Transmembrane</keyword>
<proteinExistence type="predicted"/>
<evidence type="ECO:0000256" key="1">
    <source>
        <dbReference type="SAM" id="Phobius"/>
    </source>
</evidence>
<organism evidence="2 3">
    <name type="scientific">Youngiibacter fragilis 232.1</name>
    <dbReference type="NCBI Taxonomy" id="994573"/>
    <lineage>
        <taxon>Bacteria</taxon>
        <taxon>Bacillati</taxon>
        <taxon>Bacillota</taxon>
        <taxon>Clostridia</taxon>
        <taxon>Eubacteriales</taxon>
        <taxon>Clostridiaceae</taxon>
        <taxon>Youngiibacter</taxon>
    </lineage>
</organism>
<evidence type="ECO:0000313" key="2">
    <source>
        <dbReference type="EMBL" id="ETA81397.1"/>
    </source>
</evidence>
<dbReference type="EMBL" id="AXUN02000116">
    <property type="protein sequence ID" value="ETA81397.1"/>
    <property type="molecule type" value="Genomic_DNA"/>
</dbReference>
<keyword evidence="3" id="KW-1185">Reference proteome</keyword>
<evidence type="ECO:0000313" key="3">
    <source>
        <dbReference type="Proteomes" id="UP000017747"/>
    </source>
</evidence>
<feature type="transmembrane region" description="Helical" evidence="1">
    <location>
        <begin position="31"/>
        <end position="51"/>
    </location>
</feature>
<keyword evidence="1" id="KW-1133">Transmembrane helix</keyword>
<dbReference type="RefSeq" id="WP_023386364.1">
    <property type="nucleotide sequence ID" value="NZ_AXUN02000116.1"/>
</dbReference>
<dbReference type="AlphaFoldDB" id="V7I8Q2"/>
<dbReference type="Proteomes" id="UP000017747">
    <property type="component" value="Unassembled WGS sequence"/>
</dbReference>
<dbReference type="STRING" id="994573.T472_0206620"/>
<accession>V7I8Q2</accession>
<keyword evidence="1" id="KW-0472">Membrane</keyword>
<gene>
    <name evidence="2" type="ORF">T472_0206620</name>
</gene>
<comment type="caution">
    <text evidence="2">The sequence shown here is derived from an EMBL/GenBank/DDBJ whole genome shotgun (WGS) entry which is preliminary data.</text>
</comment>